<dbReference type="InterPro" id="IPR039420">
    <property type="entry name" value="WalR-like"/>
</dbReference>
<evidence type="ECO:0000259" key="5">
    <source>
        <dbReference type="PROSITE" id="PS50110"/>
    </source>
</evidence>
<dbReference type="RefSeq" id="WP_156192864.1">
    <property type="nucleotide sequence ID" value="NZ_CP046452.1"/>
</dbReference>
<evidence type="ECO:0000313" key="7">
    <source>
        <dbReference type="Proteomes" id="UP000427071"/>
    </source>
</evidence>
<dbReference type="SUPFAM" id="SSF52172">
    <property type="entry name" value="CheY-like"/>
    <property type="match status" value="1"/>
</dbReference>
<dbReference type="Proteomes" id="UP000427071">
    <property type="component" value="Chromosome"/>
</dbReference>
<keyword evidence="1 3" id="KW-0597">Phosphoprotein</keyword>
<dbReference type="GO" id="GO:0006355">
    <property type="term" value="P:regulation of DNA-templated transcription"/>
    <property type="evidence" value="ECO:0007669"/>
    <property type="project" value="InterPro"/>
</dbReference>
<dbReference type="InterPro" id="IPR000792">
    <property type="entry name" value="Tscrpt_reg_LuxR_C"/>
</dbReference>
<dbReference type="SMART" id="SM00421">
    <property type="entry name" value="HTH_LUXR"/>
    <property type="match status" value="1"/>
</dbReference>
<dbReference type="PROSITE" id="PS50110">
    <property type="entry name" value="RESPONSE_REGULATORY"/>
    <property type="match status" value="1"/>
</dbReference>
<proteinExistence type="predicted"/>
<dbReference type="InterPro" id="IPR058245">
    <property type="entry name" value="NreC/VraR/RcsB-like_REC"/>
</dbReference>
<feature type="modified residue" description="4-aspartylphosphate" evidence="3">
    <location>
        <position position="54"/>
    </location>
</feature>
<reference evidence="7" key="1">
    <citation type="submission" date="2019-11" db="EMBL/GenBank/DDBJ databases">
        <title>Complete genome sequence of Corynebacterium kalinowskii 1959, a novel Corynebacterium species isolated from soil of a small paddock in Vilsendorf, Germany.</title>
        <authorList>
            <person name="Schaffert L."/>
            <person name="Ruwe M."/>
            <person name="Milse J."/>
            <person name="Hanuschka K."/>
            <person name="Ortseifen V."/>
            <person name="Droste J."/>
            <person name="Brandt D."/>
            <person name="Schlueter L."/>
            <person name="Kutter Y."/>
            <person name="Vinke S."/>
            <person name="Viehoefer P."/>
            <person name="Jacob L."/>
            <person name="Luebke N.-C."/>
            <person name="Schulte-Berndt E."/>
            <person name="Hain C."/>
            <person name="Linder M."/>
            <person name="Schmidt P."/>
            <person name="Wollenschlaeger L."/>
            <person name="Luttermann T."/>
            <person name="Thieme E."/>
            <person name="Hassa J."/>
            <person name="Haak M."/>
            <person name="Wittchen M."/>
            <person name="Mentz A."/>
            <person name="Persicke M."/>
            <person name="Busche T."/>
            <person name="Ruckert C."/>
        </authorList>
    </citation>
    <scope>NUCLEOTIDE SEQUENCE [LARGE SCALE GENOMIC DNA]</scope>
    <source>
        <strain evidence="7">1959</strain>
    </source>
</reference>
<evidence type="ECO:0000313" key="6">
    <source>
        <dbReference type="EMBL" id="QGU02540.1"/>
    </source>
</evidence>
<dbReference type="InterPro" id="IPR001789">
    <property type="entry name" value="Sig_transdc_resp-reg_receiver"/>
</dbReference>
<accession>A0A6B8VYY9</accession>
<dbReference type="Pfam" id="PF00072">
    <property type="entry name" value="Response_reg"/>
    <property type="match status" value="1"/>
</dbReference>
<evidence type="ECO:0000256" key="3">
    <source>
        <dbReference type="PROSITE-ProRule" id="PRU00169"/>
    </source>
</evidence>
<name>A0A6B8VYY9_9CORY</name>
<dbReference type="InterPro" id="IPR011006">
    <property type="entry name" value="CheY-like_superfamily"/>
</dbReference>
<feature type="domain" description="HTH luxR-type" evidence="4">
    <location>
        <begin position="134"/>
        <end position="199"/>
    </location>
</feature>
<feature type="domain" description="Response regulatory" evidence="5">
    <location>
        <begin position="3"/>
        <end position="119"/>
    </location>
</feature>
<dbReference type="PANTHER" id="PTHR43214:SF43">
    <property type="entry name" value="TWO-COMPONENT RESPONSE REGULATOR"/>
    <property type="match status" value="1"/>
</dbReference>
<keyword evidence="7" id="KW-1185">Reference proteome</keyword>
<evidence type="ECO:0000259" key="4">
    <source>
        <dbReference type="PROSITE" id="PS50043"/>
    </source>
</evidence>
<dbReference type="EMBL" id="CP046452">
    <property type="protein sequence ID" value="QGU02540.1"/>
    <property type="molecule type" value="Genomic_DNA"/>
</dbReference>
<dbReference type="PRINTS" id="PR00038">
    <property type="entry name" value="HTHLUXR"/>
</dbReference>
<protein>
    <submittedName>
        <fullName evidence="6">Transcriptional regulatory protein DegU</fullName>
    </submittedName>
</protein>
<dbReference type="GO" id="GO:0003677">
    <property type="term" value="F:DNA binding"/>
    <property type="evidence" value="ECO:0007669"/>
    <property type="project" value="UniProtKB-KW"/>
</dbReference>
<dbReference type="SMART" id="SM00448">
    <property type="entry name" value="REC"/>
    <property type="match status" value="1"/>
</dbReference>
<gene>
    <name evidence="6" type="primary">degU</name>
    <name evidence="6" type="ORF">CKALI_08400</name>
</gene>
<dbReference type="SUPFAM" id="SSF46894">
    <property type="entry name" value="C-terminal effector domain of the bipartite response regulators"/>
    <property type="match status" value="1"/>
</dbReference>
<keyword evidence="2" id="KW-0238">DNA-binding</keyword>
<dbReference type="KEGG" id="ckw:CKALI_08400"/>
<dbReference type="PROSITE" id="PS50043">
    <property type="entry name" value="HTH_LUXR_2"/>
    <property type="match status" value="1"/>
</dbReference>
<dbReference type="PANTHER" id="PTHR43214">
    <property type="entry name" value="TWO-COMPONENT RESPONSE REGULATOR"/>
    <property type="match status" value="1"/>
</dbReference>
<dbReference type="CDD" id="cd06170">
    <property type="entry name" value="LuxR_C_like"/>
    <property type="match status" value="1"/>
</dbReference>
<dbReference type="InterPro" id="IPR016032">
    <property type="entry name" value="Sig_transdc_resp-reg_C-effctor"/>
</dbReference>
<dbReference type="CDD" id="cd17535">
    <property type="entry name" value="REC_NarL-like"/>
    <property type="match status" value="1"/>
</dbReference>
<dbReference type="AlphaFoldDB" id="A0A6B8VYY9"/>
<dbReference type="GO" id="GO:0000160">
    <property type="term" value="P:phosphorelay signal transduction system"/>
    <property type="evidence" value="ECO:0007669"/>
    <property type="project" value="InterPro"/>
</dbReference>
<evidence type="ECO:0000256" key="1">
    <source>
        <dbReference type="ARBA" id="ARBA00022553"/>
    </source>
</evidence>
<organism evidence="6 7">
    <name type="scientific">Corynebacterium kalinowskii</name>
    <dbReference type="NCBI Taxonomy" id="2675216"/>
    <lineage>
        <taxon>Bacteria</taxon>
        <taxon>Bacillati</taxon>
        <taxon>Actinomycetota</taxon>
        <taxon>Actinomycetes</taxon>
        <taxon>Mycobacteriales</taxon>
        <taxon>Corynebacteriaceae</taxon>
        <taxon>Corynebacterium</taxon>
    </lineage>
</organism>
<sequence length="199" mass="21774">MIRIVLVDDHELLLRGMQLMFEEVPDIEVVGAAHNGNQALAVINSIQPDVVVTDARMPELDGLGLVRSCRDRHPGIQLLVLTTFEDARAVSQLIDAGASGYLLKDVELDKLVEAIKAVADGGLVLDPRVARFARHDELSILTPAESRVARLVALGMNNREIAAKLFLAEGTVKNHVSQLLRKFDVSDRTQLALKLARAM</sequence>
<dbReference type="Gene3D" id="3.40.50.2300">
    <property type="match status" value="1"/>
</dbReference>
<dbReference type="Pfam" id="PF00196">
    <property type="entry name" value="GerE"/>
    <property type="match status" value="1"/>
</dbReference>
<evidence type="ECO:0000256" key="2">
    <source>
        <dbReference type="ARBA" id="ARBA00023125"/>
    </source>
</evidence>